<keyword evidence="10 12" id="KW-0238">DNA-binding</keyword>
<reference evidence="16 17" key="1">
    <citation type="submission" date="2019-08" db="EMBL/GenBank/DDBJ databases">
        <title>In-depth cultivation of the pig gut microbiome towards novel bacterial diversity and tailored functional studies.</title>
        <authorList>
            <person name="Wylensek D."/>
            <person name="Hitch T.C.A."/>
            <person name="Clavel T."/>
        </authorList>
    </citation>
    <scope>NUCLEOTIDE SEQUENCE [LARGE SCALE GENOMIC DNA]</scope>
    <source>
        <strain evidence="16 17">WCA-SAB-591-4A-A</strain>
    </source>
</reference>
<evidence type="ECO:0000256" key="1">
    <source>
        <dbReference type="ARBA" id="ARBA00022478"/>
    </source>
</evidence>
<keyword evidence="9" id="KW-0460">Magnesium</keyword>
<dbReference type="GO" id="GO:0003899">
    <property type="term" value="F:DNA-directed RNA polymerase activity"/>
    <property type="evidence" value="ECO:0007669"/>
    <property type="project" value="UniProtKB-UniRule"/>
</dbReference>
<keyword evidence="1 12" id="KW-0240">DNA-directed RNA polymerase</keyword>
<evidence type="ECO:0000256" key="2">
    <source>
        <dbReference type="ARBA" id="ARBA00022515"/>
    </source>
</evidence>
<evidence type="ECO:0000256" key="7">
    <source>
        <dbReference type="ARBA" id="ARBA00022771"/>
    </source>
</evidence>
<feature type="domain" description="Toprim" evidence="15">
    <location>
        <begin position="257"/>
        <end position="338"/>
    </location>
</feature>
<dbReference type="InterPro" id="IPR006171">
    <property type="entry name" value="TOPRIM_dom"/>
</dbReference>
<dbReference type="GO" id="GO:0000428">
    <property type="term" value="C:DNA-directed RNA polymerase complex"/>
    <property type="evidence" value="ECO:0007669"/>
    <property type="project" value="UniProtKB-KW"/>
</dbReference>
<dbReference type="Gene3D" id="3.90.980.10">
    <property type="entry name" value="DNA primase, catalytic core, N-terminal domain"/>
    <property type="match status" value="1"/>
</dbReference>
<keyword evidence="11 12" id="KW-0804">Transcription</keyword>
<dbReference type="SUPFAM" id="SSF56731">
    <property type="entry name" value="DNA primase core"/>
    <property type="match status" value="1"/>
</dbReference>
<evidence type="ECO:0000256" key="4">
    <source>
        <dbReference type="ARBA" id="ARBA00022695"/>
    </source>
</evidence>
<evidence type="ECO:0000259" key="15">
    <source>
        <dbReference type="PROSITE" id="PS50880"/>
    </source>
</evidence>
<dbReference type="FunFam" id="3.40.1360.10:FF:000002">
    <property type="entry name" value="DNA primase"/>
    <property type="match status" value="1"/>
</dbReference>
<dbReference type="CDD" id="cd03364">
    <property type="entry name" value="TOPRIM_DnaG_primases"/>
    <property type="match status" value="1"/>
</dbReference>
<evidence type="ECO:0000256" key="8">
    <source>
        <dbReference type="ARBA" id="ARBA00022833"/>
    </source>
</evidence>
<dbReference type="FunFam" id="3.90.980.10:FF:000001">
    <property type="entry name" value="DNA primase"/>
    <property type="match status" value="1"/>
</dbReference>
<keyword evidence="17" id="KW-1185">Reference proteome</keyword>
<keyword evidence="6 12" id="KW-0479">Metal-binding</keyword>
<dbReference type="PIRSF" id="PIRSF002811">
    <property type="entry name" value="DnaG"/>
    <property type="match status" value="1"/>
</dbReference>
<gene>
    <name evidence="12" type="primary">dnaG</name>
    <name evidence="16" type="ORF">FYJ71_08675</name>
</gene>
<dbReference type="PANTHER" id="PTHR30313">
    <property type="entry name" value="DNA PRIMASE"/>
    <property type="match status" value="1"/>
</dbReference>
<dbReference type="SMART" id="SM00400">
    <property type="entry name" value="ZnF_CHCC"/>
    <property type="match status" value="1"/>
</dbReference>
<dbReference type="PROSITE" id="PS50880">
    <property type="entry name" value="TOPRIM"/>
    <property type="match status" value="1"/>
</dbReference>
<dbReference type="PANTHER" id="PTHR30313:SF2">
    <property type="entry name" value="DNA PRIMASE"/>
    <property type="match status" value="1"/>
</dbReference>
<protein>
    <recommendedName>
        <fullName evidence="12 13">DNA primase</fullName>
        <ecNumber evidence="12">2.7.7.101</ecNumber>
    </recommendedName>
</protein>
<comment type="domain">
    <text evidence="12">Contains an N-terminal zinc-binding domain, a central core domain that contains the primase activity, and a C-terminal DnaB-binding domain.</text>
</comment>
<dbReference type="SMART" id="SM00493">
    <property type="entry name" value="TOPRIM"/>
    <property type="match status" value="1"/>
</dbReference>
<keyword evidence="3 12" id="KW-0808">Transferase</keyword>
<organism evidence="16 17">
    <name type="scientific">Peptostreptococcus porci</name>
    <dbReference type="NCBI Taxonomy" id="2652282"/>
    <lineage>
        <taxon>Bacteria</taxon>
        <taxon>Bacillati</taxon>
        <taxon>Bacillota</taxon>
        <taxon>Clostridia</taxon>
        <taxon>Peptostreptococcales</taxon>
        <taxon>Peptostreptococcaceae</taxon>
        <taxon>Peptostreptococcus</taxon>
    </lineage>
</organism>
<dbReference type="Pfam" id="PF13155">
    <property type="entry name" value="Toprim_2"/>
    <property type="match status" value="1"/>
</dbReference>
<evidence type="ECO:0000256" key="6">
    <source>
        <dbReference type="ARBA" id="ARBA00022723"/>
    </source>
</evidence>
<dbReference type="InterPro" id="IPR006295">
    <property type="entry name" value="DNA_primase_DnaG"/>
</dbReference>
<dbReference type="GO" id="GO:0008270">
    <property type="term" value="F:zinc ion binding"/>
    <property type="evidence" value="ECO:0007669"/>
    <property type="project" value="UniProtKB-UniRule"/>
</dbReference>
<dbReference type="Proteomes" id="UP000440713">
    <property type="component" value="Unassembled WGS sequence"/>
</dbReference>
<dbReference type="NCBIfam" id="TIGR01391">
    <property type="entry name" value="dnaG"/>
    <property type="match status" value="1"/>
</dbReference>
<dbReference type="EC" id="2.7.7.101" evidence="12"/>
<dbReference type="GO" id="GO:0003677">
    <property type="term" value="F:DNA binding"/>
    <property type="evidence" value="ECO:0007669"/>
    <property type="project" value="UniProtKB-KW"/>
</dbReference>
<comment type="caution">
    <text evidence="16">The sequence shown here is derived from an EMBL/GenBank/DDBJ whole genome shotgun (WGS) entry which is preliminary data.</text>
</comment>
<name>A0A6N7XIT9_9FIRM</name>
<dbReference type="SUPFAM" id="SSF57783">
    <property type="entry name" value="Zinc beta-ribbon"/>
    <property type="match status" value="1"/>
</dbReference>
<evidence type="ECO:0000256" key="9">
    <source>
        <dbReference type="ARBA" id="ARBA00022842"/>
    </source>
</evidence>
<dbReference type="EMBL" id="VUNE01000005">
    <property type="protein sequence ID" value="MST63009.1"/>
    <property type="molecule type" value="Genomic_DNA"/>
</dbReference>
<comment type="cofactor">
    <cofactor evidence="12 13 14">
        <name>Zn(2+)</name>
        <dbReference type="ChEBI" id="CHEBI:29105"/>
    </cofactor>
    <text evidence="12 13 14">Binds 1 zinc ion per monomer.</text>
</comment>
<evidence type="ECO:0000256" key="5">
    <source>
        <dbReference type="ARBA" id="ARBA00022705"/>
    </source>
</evidence>
<dbReference type="InterPro" id="IPR034151">
    <property type="entry name" value="TOPRIM_DnaG_bac"/>
</dbReference>
<evidence type="ECO:0000256" key="11">
    <source>
        <dbReference type="ARBA" id="ARBA00023163"/>
    </source>
</evidence>
<evidence type="ECO:0000256" key="3">
    <source>
        <dbReference type="ARBA" id="ARBA00022679"/>
    </source>
</evidence>
<dbReference type="RefSeq" id="WP_154538490.1">
    <property type="nucleotide sequence ID" value="NZ_VUNE01000005.1"/>
</dbReference>
<keyword evidence="2 12" id="KW-0639">Primosome</keyword>
<accession>A0A6N7XIT9</accession>
<comment type="function">
    <text evidence="12 13">RNA polymerase that catalyzes the synthesis of short RNA molecules used as primers for DNA polymerase during DNA replication.</text>
</comment>
<keyword evidence="4 12" id="KW-0548">Nucleotidyltransferase</keyword>
<dbReference type="AlphaFoldDB" id="A0A6N7XIT9"/>
<dbReference type="Gene3D" id="3.40.1360.10">
    <property type="match status" value="1"/>
</dbReference>
<dbReference type="HAMAP" id="MF_00974">
    <property type="entry name" value="DNA_primase_DnaG"/>
    <property type="match status" value="1"/>
</dbReference>
<dbReference type="Pfam" id="PF10410">
    <property type="entry name" value="DnaB_bind"/>
    <property type="match status" value="1"/>
</dbReference>
<comment type="subunit">
    <text evidence="12">Monomer. Interacts with DnaB.</text>
</comment>
<evidence type="ECO:0000256" key="14">
    <source>
        <dbReference type="PIRSR" id="PIRSR002811-1"/>
    </source>
</evidence>
<dbReference type="InterPro" id="IPR013264">
    <property type="entry name" value="DNAG_N"/>
</dbReference>
<dbReference type="FunFam" id="3.90.580.10:FF:000001">
    <property type="entry name" value="DNA primase"/>
    <property type="match status" value="1"/>
</dbReference>
<dbReference type="InterPro" id="IPR019475">
    <property type="entry name" value="DNA_primase_DnaB-bd"/>
</dbReference>
<feature type="zinc finger region" description="CHC2-type" evidence="12 14">
    <location>
        <begin position="38"/>
        <end position="62"/>
    </location>
</feature>
<dbReference type="InterPro" id="IPR050219">
    <property type="entry name" value="DnaG_primase"/>
</dbReference>
<dbReference type="GO" id="GO:1990077">
    <property type="term" value="C:primosome complex"/>
    <property type="evidence" value="ECO:0007669"/>
    <property type="project" value="UniProtKB-KW"/>
</dbReference>
<evidence type="ECO:0000256" key="10">
    <source>
        <dbReference type="ARBA" id="ARBA00023125"/>
    </source>
</evidence>
<dbReference type="InterPro" id="IPR036977">
    <property type="entry name" value="DNA_primase_Znf_CHC2"/>
</dbReference>
<dbReference type="GO" id="GO:0005737">
    <property type="term" value="C:cytoplasm"/>
    <property type="evidence" value="ECO:0007669"/>
    <property type="project" value="TreeGrafter"/>
</dbReference>
<evidence type="ECO:0000256" key="12">
    <source>
        <dbReference type="HAMAP-Rule" id="MF_00974"/>
    </source>
</evidence>
<evidence type="ECO:0000313" key="17">
    <source>
        <dbReference type="Proteomes" id="UP000440713"/>
    </source>
</evidence>
<dbReference type="Gene3D" id="3.90.580.10">
    <property type="entry name" value="Zinc finger, CHC2-type domain"/>
    <property type="match status" value="1"/>
</dbReference>
<comment type="similarity">
    <text evidence="12 13">Belongs to the DnaG primase family.</text>
</comment>
<dbReference type="GO" id="GO:0006269">
    <property type="term" value="P:DNA replication, synthesis of primer"/>
    <property type="evidence" value="ECO:0007669"/>
    <property type="project" value="UniProtKB-UniRule"/>
</dbReference>
<proteinExistence type="inferred from homology"/>
<evidence type="ECO:0000313" key="16">
    <source>
        <dbReference type="EMBL" id="MST63009.1"/>
    </source>
</evidence>
<keyword evidence="8 12" id="KW-0862">Zinc</keyword>
<keyword evidence="7 12" id="KW-0863">Zinc-finger</keyword>
<dbReference type="InterPro" id="IPR030846">
    <property type="entry name" value="DnaG_bac"/>
</dbReference>
<dbReference type="InterPro" id="IPR002694">
    <property type="entry name" value="Znf_CHC2"/>
</dbReference>
<dbReference type="InterPro" id="IPR037068">
    <property type="entry name" value="DNA_primase_core_N_sf"/>
</dbReference>
<keyword evidence="5 12" id="KW-0235">DNA replication</keyword>
<evidence type="ECO:0000256" key="13">
    <source>
        <dbReference type="PIRNR" id="PIRNR002811"/>
    </source>
</evidence>
<dbReference type="Pfam" id="PF08275">
    <property type="entry name" value="DNAG_N"/>
    <property type="match status" value="1"/>
</dbReference>
<sequence>MEDFKDIVEEVKSRSDIAEIISSYINLKPSGTNYKGLCPFHGEKTPSFYVNTTKQIFKCFGCGEGGDIISFIMKIENLDFIDSVKFLAEKCGVIIDQDIDENTKNRLNKIKKFQEMNTEAARFFYFSLMEKNENSGITYLKKRGLDEKTIKVFGLGYAQNSWNSLMNYMISKGFSLEELVECGLIVYNSNKNSYYDKYRNRVMFPIFDYKSNIIGFGGRVLDDSVPKYLNSPESDIFNKRLNLFGLNLARKNIGSSKQLILVEGYMDLISLYQFGIRNVVATLGTSLTKEQAILIKRFADEVIISYDSDDAGVVATLRAIDILEIENIKVKVLNLQDSKDPDEYIRANGIASMMSAIDNSVESTRFKIDKISKAFNLNDRKEAMNFLKEVVSVIRNIRSPIELDYYVNLLAQMTSTNREIIMTEAFGESRYNKYKSENKSRFKSNSKNNKNNNLLLDGARNNMLNQPKMTTSSVRKIDDAILNVERYIIKMMMQNSKAREIVPLKIEIDDFESEISKKLYSLVLNSSNKGIIRIEELIDEKSDINYFKKLDGIALDIELFDNISEIEKVINNFLKYKYNKKIDQLSKRQKILEDRIKTMEKDTKETNEANLEIMKITLSILELNKKLKSL</sequence>
<dbReference type="Pfam" id="PF01807">
    <property type="entry name" value="Zn_ribbon_DnaG"/>
    <property type="match status" value="1"/>
</dbReference>
<comment type="catalytic activity">
    <reaction evidence="12">
        <text>ssDNA + n NTP = ssDNA/pppN(pN)n-1 hybrid + (n-1) diphosphate.</text>
        <dbReference type="EC" id="2.7.7.101"/>
    </reaction>
</comment>